<feature type="repeat" description="ANK" evidence="3">
    <location>
        <begin position="67"/>
        <end position="99"/>
    </location>
</feature>
<dbReference type="PROSITE" id="PS50088">
    <property type="entry name" value="ANK_REPEAT"/>
    <property type="match status" value="3"/>
</dbReference>
<keyword evidence="2 3" id="KW-0040">ANK repeat</keyword>
<dbReference type="InterPro" id="IPR002110">
    <property type="entry name" value="Ankyrin_rpt"/>
</dbReference>
<dbReference type="InterPro" id="IPR036770">
    <property type="entry name" value="Ankyrin_rpt-contain_sf"/>
</dbReference>
<dbReference type="SMART" id="SM00248">
    <property type="entry name" value="ANK"/>
    <property type="match status" value="3"/>
</dbReference>
<keyword evidence="4" id="KW-0732">Signal</keyword>
<gene>
    <name evidence="5" type="ORF">D3876_05425</name>
</gene>
<keyword evidence="1" id="KW-0677">Repeat</keyword>
<dbReference type="Proteomes" id="UP000286100">
    <property type="component" value="Unassembled WGS sequence"/>
</dbReference>
<evidence type="ECO:0000256" key="4">
    <source>
        <dbReference type="SAM" id="SignalP"/>
    </source>
</evidence>
<sequence>MQFPKRAAAKTLLPALAAALMLPGIAHAQFSDSYSFLKAVRDANAAKAHEFLNEPGSTIVDTKDRATGETALHIVTQRRDLGWVALMLSKGAKTDVTDRQGNTPLMIAAQLGFVEGAQLLIGRRARVDAPNAQGETPLIRAVQNRDVRMTRLLLEAGANPDRTDTLAGMSARDYAKRDPRASVVLKLIEDRGKAKPTNVMGP</sequence>
<dbReference type="Gene3D" id="1.25.40.20">
    <property type="entry name" value="Ankyrin repeat-containing domain"/>
    <property type="match status" value="1"/>
</dbReference>
<dbReference type="PANTHER" id="PTHR24171">
    <property type="entry name" value="ANKYRIN REPEAT DOMAIN-CONTAINING PROTEIN 39-RELATED"/>
    <property type="match status" value="1"/>
</dbReference>
<dbReference type="EMBL" id="QYUM01000002">
    <property type="protein sequence ID" value="RJF93735.1"/>
    <property type="molecule type" value="Genomic_DNA"/>
</dbReference>
<evidence type="ECO:0000256" key="3">
    <source>
        <dbReference type="PROSITE-ProRule" id="PRU00023"/>
    </source>
</evidence>
<feature type="signal peptide" evidence="4">
    <location>
        <begin position="1"/>
        <end position="28"/>
    </location>
</feature>
<evidence type="ECO:0000313" key="6">
    <source>
        <dbReference type="Proteomes" id="UP000286100"/>
    </source>
</evidence>
<organism evidence="5 6">
    <name type="scientific">Sphingomonas cavernae</name>
    <dbReference type="NCBI Taxonomy" id="2320861"/>
    <lineage>
        <taxon>Bacteria</taxon>
        <taxon>Pseudomonadati</taxon>
        <taxon>Pseudomonadota</taxon>
        <taxon>Alphaproteobacteria</taxon>
        <taxon>Sphingomonadales</taxon>
        <taxon>Sphingomonadaceae</taxon>
        <taxon>Sphingomonas</taxon>
    </lineage>
</organism>
<protein>
    <submittedName>
        <fullName evidence="5">Ankyrin repeat domain-containing protein</fullName>
    </submittedName>
</protein>
<feature type="repeat" description="ANK" evidence="3">
    <location>
        <begin position="133"/>
        <end position="165"/>
    </location>
</feature>
<dbReference type="AlphaFoldDB" id="A0A418WR56"/>
<dbReference type="PROSITE" id="PS50297">
    <property type="entry name" value="ANK_REP_REGION"/>
    <property type="match status" value="3"/>
</dbReference>
<keyword evidence="6" id="KW-1185">Reference proteome</keyword>
<feature type="chain" id="PRO_5018981454" evidence="4">
    <location>
        <begin position="29"/>
        <end position="202"/>
    </location>
</feature>
<comment type="caution">
    <text evidence="5">The sequence shown here is derived from an EMBL/GenBank/DDBJ whole genome shotgun (WGS) entry which is preliminary data.</text>
</comment>
<dbReference type="OrthoDB" id="7390289at2"/>
<reference evidence="5 6" key="1">
    <citation type="submission" date="2018-09" db="EMBL/GenBank/DDBJ databases">
        <authorList>
            <person name="Zhu H."/>
        </authorList>
    </citation>
    <scope>NUCLEOTIDE SEQUENCE [LARGE SCALE GENOMIC DNA]</scope>
    <source>
        <strain evidence="5 6">K2R01-6</strain>
    </source>
</reference>
<name>A0A418WR56_9SPHN</name>
<dbReference type="Pfam" id="PF12796">
    <property type="entry name" value="Ank_2"/>
    <property type="match status" value="1"/>
</dbReference>
<proteinExistence type="predicted"/>
<feature type="repeat" description="ANK" evidence="3">
    <location>
        <begin position="100"/>
        <end position="132"/>
    </location>
</feature>
<evidence type="ECO:0000256" key="2">
    <source>
        <dbReference type="ARBA" id="ARBA00023043"/>
    </source>
</evidence>
<dbReference type="RefSeq" id="WP_119760147.1">
    <property type="nucleotide sequence ID" value="NZ_QYUM01000002.1"/>
</dbReference>
<evidence type="ECO:0000313" key="5">
    <source>
        <dbReference type="EMBL" id="RJF93735.1"/>
    </source>
</evidence>
<dbReference type="SUPFAM" id="SSF48403">
    <property type="entry name" value="Ankyrin repeat"/>
    <property type="match status" value="1"/>
</dbReference>
<evidence type="ECO:0000256" key="1">
    <source>
        <dbReference type="ARBA" id="ARBA00022737"/>
    </source>
</evidence>
<accession>A0A418WR56</accession>